<dbReference type="InterPro" id="IPR038734">
    <property type="entry name" value="YhaN_AAA"/>
</dbReference>
<evidence type="ECO:0000259" key="3">
    <source>
        <dbReference type="Pfam" id="PF13514"/>
    </source>
</evidence>
<dbReference type="Gene3D" id="3.40.50.300">
    <property type="entry name" value="P-loop containing nucleotide triphosphate hydrolases"/>
    <property type="match status" value="2"/>
</dbReference>
<feature type="transmembrane region" description="Helical" evidence="2">
    <location>
        <begin position="461"/>
        <end position="482"/>
    </location>
</feature>
<dbReference type="PANTHER" id="PTHR41259">
    <property type="entry name" value="DOUBLE-STRAND BREAK REPAIR RAD50 ATPASE, PUTATIVE-RELATED"/>
    <property type="match status" value="1"/>
</dbReference>
<evidence type="ECO:0000256" key="2">
    <source>
        <dbReference type="SAM" id="Phobius"/>
    </source>
</evidence>
<dbReference type="PANTHER" id="PTHR41259:SF1">
    <property type="entry name" value="DOUBLE-STRAND BREAK REPAIR RAD50 ATPASE, PUTATIVE-RELATED"/>
    <property type="match status" value="1"/>
</dbReference>
<evidence type="ECO:0000313" key="5">
    <source>
        <dbReference type="Proteomes" id="UP000823201"/>
    </source>
</evidence>
<feature type="transmembrane region" description="Helical" evidence="2">
    <location>
        <begin position="436"/>
        <end position="455"/>
    </location>
</feature>
<keyword evidence="2" id="KW-0812">Transmembrane</keyword>
<evidence type="ECO:0000256" key="1">
    <source>
        <dbReference type="SAM" id="Coils"/>
    </source>
</evidence>
<comment type="caution">
    <text evidence="4">The sequence shown here is derived from an EMBL/GenBank/DDBJ whole genome shotgun (WGS) entry which is preliminary data.</text>
</comment>
<protein>
    <submittedName>
        <fullName evidence="4">Uncharacterized protein YhaN</fullName>
    </submittedName>
</protein>
<feature type="coiled-coil region" evidence="1">
    <location>
        <begin position="181"/>
        <end position="215"/>
    </location>
</feature>
<organism evidence="4 5">
    <name type="scientific">Sporolactobacillus spathodeae</name>
    <dbReference type="NCBI Taxonomy" id="1465502"/>
    <lineage>
        <taxon>Bacteria</taxon>
        <taxon>Bacillati</taxon>
        <taxon>Bacillota</taxon>
        <taxon>Bacilli</taxon>
        <taxon>Bacillales</taxon>
        <taxon>Sporolactobacillaceae</taxon>
        <taxon>Sporolactobacillus</taxon>
    </lineage>
</organism>
<dbReference type="RefSeq" id="WP_205006926.1">
    <property type="nucleotide sequence ID" value="NZ_CBCRXA010000008.1"/>
</dbReference>
<dbReference type="Proteomes" id="UP000823201">
    <property type="component" value="Unassembled WGS sequence"/>
</dbReference>
<reference evidence="4 5" key="1">
    <citation type="submission" date="2021-01" db="EMBL/GenBank/DDBJ databases">
        <title>Genomic Encyclopedia of Type Strains, Phase IV (KMG-IV): sequencing the most valuable type-strain genomes for metagenomic binning, comparative biology and taxonomic classification.</title>
        <authorList>
            <person name="Goeker M."/>
        </authorList>
    </citation>
    <scope>NUCLEOTIDE SEQUENCE [LARGE SCALE GENOMIC DNA]</scope>
    <source>
        <strain evidence="4 5">DSM 100968</strain>
    </source>
</reference>
<feature type="coiled-coil region" evidence="1">
    <location>
        <begin position="374"/>
        <end position="418"/>
    </location>
</feature>
<feature type="domain" description="YhaN AAA" evidence="3">
    <location>
        <begin position="2"/>
        <end position="198"/>
    </location>
</feature>
<keyword evidence="2" id="KW-0472">Membrane</keyword>
<dbReference type="SUPFAM" id="SSF52540">
    <property type="entry name" value="P-loop containing nucleoside triphosphate hydrolases"/>
    <property type="match status" value="1"/>
</dbReference>
<feature type="coiled-coil region" evidence="1">
    <location>
        <begin position="273"/>
        <end position="307"/>
    </location>
</feature>
<keyword evidence="1" id="KW-0175">Coiled coil</keyword>
<keyword evidence="2" id="KW-1133">Transmembrane helix</keyword>
<sequence>MMRIKKLDINQFGSFEKRSIRFPDSPFVIVYGENEAGKSTLMHYLLCVLFGFPQRSTWIKWGRDCSEERFGGAVTFETSDREIYRMERLYSNGNTPSLRDISGNDISVAEFFAHFDRYLYENVFCFDLDGLQGIERFRPEQLNNLLLGAGMLGNQTVSDLEQTLDKKMNALFKKGGKIPDINNLFHELDSTEKELKKWEEKLDAFQELQEKIKKDRKTLVTLASDKKAEMKCYEKWKIYSRLIPLWASNRALSEELEKMMGLPDLSSECLEQHRALCDKIQSLEEDLAALREEKSLLEEQLNAVRHQPIWCNNESRIVALSRAAIIDEQNQIALGQLKNDQQHATSEYSVLMARLGKGWTPERIEVASIDLSFQKELSHRMASWKEKKSEKENAQSEIQMQHERMRQMKEKMDVLQQDRYTETSDRRQNLSANHSFKSAIIMPLAVVSVILALVAGVILGIAAALFTLATGLLCMFLAVFVAGKKRPFMDANTAAFAQQRQVERAMLADQLDLAQRTLTRLAQQQEKAEQEQLQQTRNLSDWLHVHGYPATDDFESMPALVALLIESRKAIDQLRGLQTEAEERRAEHQNFLQTQDKLARDLGVSGADVRSMEQRLKKEKEAENKRLARANQLDFYIKKITLGEERLQKLMEEKARQLKQAGVASSEALNERAKQVNRREELLDKQGRQQLQMYEIAGGEASFHAWIDDLKSAKWDSFSKEEFSSRLTALEQEEDTLRERLIQEESTLKSLESGDSYRETKDRFAALQTELKNKADKWCAYQTARWAIHEVKNKYRLERMPQVLERAGHYLEAITCGTYHKLELTDSDGFIACRQDGHRFFASELSRGTAEQVYLSLRFALTDMYRFGQEHLPIIVDEGFVNFDEQRAEQTYQVLSRLSAQRQIILFTCHYSDYLDQHPQSVLALSEIKRRVL</sequence>
<evidence type="ECO:0000313" key="4">
    <source>
        <dbReference type="EMBL" id="MBM7658363.1"/>
    </source>
</evidence>
<keyword evidence="5" id="KW-1185">Reference proteome</keyword>
<proteinExistence type="predicted"/>
<feature type="coiled-coil region" evidence="1">
    <location>
        <begin position="720"/>
        <end position="777"/>
    </location>
</feature>
<dbReference type="InterPro" id="IPR027417">
    <property type="entry name" value="P-loop_NTPase"/>
</dbReference>
<name>A0ABS2Q9F5_9BACL</name>
<dbReference type="Pfam" id="PF13514">
    <property type="entry name" value="AAA_27"/>
    <property type="match status" value="1"/>
</dbReference>
<dbReference type="EMBL" id="JAFBEV010000015">
    <property type="protein sequence ID" value="MBM7658363.1"/>
    <property type="molecule type" value="Genomic_DNA"/>
</dbReference>
<accession>A0ABS2Q9F5</accession>
<gene>
    <name evidence="4" type="ORF">JOC27_001816</name>
</gene>
<feature type="coiled-coil region" evidence="1">
    <location>
        <begin position="504"/>
        <end position="538"/>
    </location>
</feature>